<name>A0A0E9SAF7_ANGAN</name>
<sequence length="32" mass="3870">MHRVRAWTVFQSISEHAHHSLTHIRSQFRLSN</sequence>
<organism evidence="1">
    <name type="scientific">Anguilla anguilla</name>
    <name type="common">European freshwater eel</name>
    <name type="synonym">Muraena anguilla</name>
    <dbReference type="NCBI Taxonomy" id="7936"/>
    <lineage>
        <taxon>Eukaryota</taxon>
        <taxon>Metazoa</taxon>
        <taxon>Chordata</taxon>
        <taxon>Craniata</taxon>
        <taxon>Vertebrata</taxon>
        <taxon>Euteleostomi</taxon>
        <taxon>Actinopterygii</taxon>
        <taxon>Neopterygii</taxon>
        <taxon>Teleostei</taxon>
        <taxon>Anguilliformes</taxon>
        <taxon>Anguillidae</taxon>
        <taxon>Anguilla</taxon>
    </lineage>
</organism>
<accession>A0A0E9SAF7</accession>
<dbReference type="EMBL" id="GBXM01070208">
    <property type="protein sequence ID" value="JAH38369.1"/>
    <property type="molecule type" value="Transcribed_RNA"/>
</dbReference>
<dbReference type="AlphaFoldDB" id="A0A0E9SAF7"/>
<evidence type="ECO:0000313" key="1">
    <source>
        <dbReference type="EMBL" id="JAH38369.1"/>
    </source>
</evidence>
<reference evidence="1" key="1">
    <citation type="submission" date="2014-11" db="EMBL/GenBank/DDBJ databases">
        <authorList>
            <person name="Amaro Gonzalez C."/>
        </authorList>
    </citation>
    <scope>NUCLEOTIDE SEQUENCE</scope>
</reference>
<protein>
    <submittedName>
        <fullName evidence="1">Uncharacterized protein</fullName>
    </submittedName>
</protein>
<proteinExistence type="predicted"/>
<reference evidence="1" key="2">
    <citation type="journal article" date="2015" name="Fish Shellfish Immunol.">
        <title>Early steps in the European eel (Anguilla anguilla)-Vibrio vulnificus interaction in the gills: Role of the RtxA13 toxin.</title>
        <authorList>
            <person name="Callol A."/>
            <person name="Pajuelo D."/>
            <person name="Ebbesson L."/>
            <person name="Teles M."/>
            <person name="MacKenzie S."/>
            <person name="Amaro C."/>
        </authorList>
    </citation>
    <scope>NUCLEOTIDE SEQUENCE</scope>
</reference>